<dbReference type="PANTHER" id="PTHR13620:SF109">
    <property type="entry name" value="3'-5' EXONUCLEASE"/>
    <property type="match status" value="1"/>
</dbReference>
<evidence type="ECO:0000256" key="3">
    <source>
        <dbReference type="ARBA" id="ARBA00022801"/>
    </source>
</evidence>
<organism evidence="9">
    <name type="scientific">hydrothermal vent metagenome</name>
    <dbReference type="NCBI Taxonomy" id="652676"/>
    <lineage>
        <taxon>unclassified sequences</taxon>
        <taxon>metagenomes</taxon>
        <taxon>ecological metagenomes</taxon>
    </lineage>
</organism>
<keyword evidence="2" id="KW-0479">Metal-binding</keyword>
<evidence type="ECO:0000256" key="4">
    <source>
        <dbReference type="ARBA" id="ARBA00022839"/>
    </source>
</evidence>
<evidence type="ECO:0000313" key="9">
    <source>
        <dbReference type="EMBL" id="SFV52655.1"/>
    </source>
</evidence>
<accession>A0A1W1BGQ6</accession>
<dbReference type="InterPro" id="IPR051132">
    <property type="entry name" value="3-5_Exonuclease_domain"/>
</dbReference>
<evidence type="ECO:0000259" key="8">
    <source>
        <dbReference type="SMART" id="SM00474"/>
    </source>
</evidence>
<dbReference type="InterPro" id="IPR012337">
    <property type="entry name" value="RNaseH-like_sf"/>
</dbReference>
<dbReference type="SMART" id="SM00474">
    <property type="entry name" value="35EXOc"/>
    <property type="match status" value="1"/>
</dbReference>
<name>A0A1W1BGQ6_9ZZZZ</name>
<evidence type="ECO:0000256" key="6">
    <source>
        <dbReference type="ARBA" id="ARBA00040531"/>
    </source>
</evidence>
<evidence type="ECO:0000256" key="1">
    <source>
        <dbReference type="ARBA" id="ARBA00022722"/>
    </source>
</evidence>
<keyword evidence="5" id="KW-0460">Magnesium</keyword>
<feature type="domain" description="3'-5' exonuclease" evidence="8">
    <location>
        <begin position="39"/>
        <end position="212"/>
    </location>
</feature>
<protein>
    <recommendedName>
        <fullName evidence="6">3'-5' exonuclease</fullName>
    </recommendedName>
    <alternativeName>
        <fullName evidence="7">Werner Syndrome-like exonuclease</fullName>
    </alternativeName>
</protein>
<dbReference type="GO" id="GO:0046872">
    <property type="term" value="F:metal ion binding"/>
    <property type="evidence" value="ECO:0007669"/>
    <property type="project" value="UniProtKB-KW"/>
</dbReference>
<evidence type="ECO:0000256" key="5">
    <source>
        <dbReference type="ARBA" id="ARBA00022842"/>
    </source>
</evidence>
<sequence>MANGSDSLKLITEFFALLDTPKSDEENVLPEYTTGKRKVSIVKTTQDLELAIKSLKKTKLIGFDSEQKPTFKKGEKANKISLIQLANADVCYLVQVLQIKDITPLLDFIRDRNFVKIGINLVGDKKALYDEYKIHMKGTLDLDGALTKLTSKNSIGAKKVAKVFLNKNLLKSKKMSVSNWEAKELSPNQIKYAAEDATVVYDTILHLIHEYPFVLKAMPGWFEENFNNGEYDT</sequence>
<dbReference type="GO" id="GO:0008408">
    <property type="term" value="F:3'-5' exonuclease activity"/>
    <property type="evidence" value="ECO:0007669"/>
    <property type="project" value="InterPro"/>
</dbReference>
<dbReference type="SUPFAM" id="SSF53098">
    <property type="entry name" value="Ribonuclease H-like"/>
    <property type="match status" value="1"/>
</dbReference>
<keyword evidence="1" id="KW-0540">Nuclease</keyword>
<keyword evidence="3" id="KW-0378">Hydrolase</keyword>
<evidence type="ECO:0000256" key="7">
    <source>
        <dbReference type="ARBA" id="ARBA00042761"/>
    </source>
</evidence>
<dbReference type="Gene3D" id="3.30.420.10">
    <property type="entry name" value="Ribonuclease H-like superfamily/Ribonuclease H"/>
    <property type="match status" value="1"/>
</dbReference>
<dbReference type="EMBL" id="FPHF01000018">
    <property type="protein sequence ID" value="SFV52655.1"/>
    <property type="molecule type" value="Genomic_DNA"/>
</dbReference>
<dbReference type="PANTHER" id="PTHR13620">
    <property type="entry name" value="3-5 EXONUCLEASE"/>
    <property type="match status" value="1"/>
</dbReference>
<dbReference type="Pfam" id="PF01612">
    <property type="entry name" value="DNA_pol_A_exo1"/>
    <property type="match status" value="1"/>
</dbReference>
<dbReference type="GO" id="GO:0006139">
    <property type="term" value="P:nucleobase-containing compound metabolic process"/>
    <property type="evidence" value="ECO:0007669"/>
    <property type="project" value="InterPro"/>
</dbReference>
<dbReference type="GO" id="GO:0003676">
    <property type="term" value="F:nucleic acid binding"/>
    <property type="evidence" value="ECO:0007669"/>
    <property type="project" value="InterPro"/>
</dbReference>
<dbReference type="InterPro" id="IPR036397">
    <property type="entry name" value="RNaseH_sf"/>
</dbReference>
<dbReference type="InterPro" id="IPR002562">
    <property type="entry name" value="3'-5'_exonuclease_dom"/>
</dbReference>
<reference evidence="9" key="1">
    <citation type="submission" date="2016-10" db="EMBL/GenBank/DDBJ databases">
        <authorList>
            <person name="de Groot N.N."/>
        </authorList>
    </citation>
    <scope>NUCLEOTIDE SEQUENCE</scope>
</reference>
<evidence type="ECO:0000256" key="2">
    <source>
        <dbReference type="ARBA" id="ARBA00022723"/>
    </source>
</evidence>
<proteinExistence type="predicted"/>
<gene>
    <name evidence="9" type="ORF">MNB_SM-4-171</name>
</gene>
<dbReference type="AlphaFoldDB" id="A0A1W1BGQ6"/>
<dbReference type="CDD" id="cd06141">
    <property type="entry name" value="WRN_exo"/>
    <property type="match status" value="1"/>
</dbReference>
<keyword evidence="4 9" id="KW-0269">Exonuclease</keyword>